<evidence type="ECO:0000256" key="8">
    <source>
        <dbReference type="SAM" id="Phobius"/>
    </source>
</evidence>
<sequence>MYWLTLVIAGGFEVVGVITMNRLVRQKSVLNVLMMILAFAGSFSCLTYAMNGIAMGTAYAVWTGIGTVGGAIVGMLMYNEAKSGWRILFIAMIITSAVGLKLIS</sequence>
<accession>A0A172ZMA7</accession>
<evidence type="ECO:0000313" key="9">
    <source>
        <dbReference type="EMBL" id="ANF98542.1"/>
    </source>
</evidence>
<keyword evidence="5 8" id="KW-1133">Transmembrane helix</keyword>
<name>A0A172ZMA7_9BACL</name>
<evidence type="ECO:0000256" key="3">
    <source>
        <dbReference type="ARBA" id="ARBA00022475"/>
    </source>
</evidence>
<dbReference type="EMBL" id="CP013023">
    <property type="protein sequence ID" value="ANF98542.1"/>
    <property type="molecule type" value="Genomic_DNA"/>
</dbReference>
<dbReference type="InterPro" id="IPR000390">
    <property type="entry name" value="Small_drug/metabolite_transptr"/>
</dbReference>
<evidence type="ECO:0000256" key="1">
    <source>
        <dbReference type="ARBA" id="ARBA00004651"/>
    </source>
</evidence>
<dbReference type="SUPFAM" id="SSF103481">
    <property type="entry name" value="Multidrug resistance efflux transporter EmrE"/>
    <property type="match status" value="1"/>
</dbReference>
<keyword evidence="3" id="KW-1003">Cell membrane</keyword>
<reference evidence="10" key="1">
    <citation type="submission" date="2015-10" db="EMBL/GenBank/DDBJ databases">
        <title>Genome of Paenibacillus bovis sp. nov.</title>
        <authorList>
            <person name="Wu Z."/>
            <person name="Gao C."/>
            <person name="Liu Z."/>
            <person name="Zheng H."/>
        </authorList>
    </citation>
    <scope>NUCLEOTIDE SEQUENCE [LARGE SCALE GENOMIC DNA]</scope>
    <source>
        <strain evidence="10">BD3526</strain>
    </source>
</reference>
<keyword evidence="10" id="KW-1185">Reference proteome</keyword>
<dbReference type="AlphaFoldDB" id="A0A172ZMA7"/>
<evidence type="ECO:0000313" key="10">
    <source>
        <dbReference type="Proteomes" id="UP000078148"/>
    </source>
</evidence>
<dbReference type="OrthoDB" id="21828at2"/>
<feature type="transmembrane region" description="Helical" evidence="8">
    <location>
        <begin position="56"/>
        <end position="78"/>
    </location>
</feature>
<dbReference type="PANTHER" id="PTHR30561:SF0">
    <property type="entry name" value="GUANIDINIUM EXPORTER"/>
    <property type="match status" value="1"/>
</dbReference>
<comment type="subcellular location">
    <subcellularLocation>
        <location evidence="1 7">Cell membrane</location>
        <topology evidence="1 7">Multi-pass membrane protein</topology>
    </subcellularLocation>
</comment>
<feature type="transmembrane region" description="Helical" evidence="8">
    <location>
        <begin position="31"/>
        <end position="50"/>
    </location>
</feature>
<keyword evidence="6 8" id="KW-0472">Membrane</keyword>
<keyword evidence="4 7" id="KW-0812">Transmembrane</keyword>
<organism evidence="9 10">
    <name type="scientific">Paenibacillus bovis</name>
    <dbReference type="NCBI Taxonomy" id="1616788"/>
    <lineage>
        <taxon>Bacteria</taxon>
        <taxon>Bacillati</taxon>
        <taxon>Bacillota</taxon>
        <taxon>Bacilli</taxon>
        <taxon>Bacillales</taxon>
        <taxon>Paenibacillaceae</taxon>
        <taxon>Paenibacillus</taxon>
    </lineage>
</organism>
<dbReference type="GO" id="GO:0005886">
    <property type="term" value="C:plasma membrane"/>
    <property type="evidence" value="ECO:0007669"/>
    <property type="project" value="UniProtKB-SubCell"/>
</dbReference>
<dbReference type="Gene3D" id="1.10.3730.20">
    <property type="match status" value="1"/>
</dbReference>
<protein>
    <submittedName>
        <fullName evidence="9">Multidrug resistance protein SMR</fullName>
    </submittedName>
</protein>
<keyword evidence="2" id="KW-0813">Transport</keyword>
<dbReference type="KEGG" id="pbv:AR543_22800"/>
<evidence type="ECO:0000256" key="6">
    <source>
        <dbReference type="ARBA" id="ARBA00023136"/>
    </source>
</evidence>
<dbReference type="InterPro" id="IPR037185">
    <property type="entry name" value="EmrE-like"/>
</dbReference>
<dbReference type="Pfam" id="PF00893">
    <property type="entry name" value="Multi_Drug_Res"/>
    <property type="match status" value="1"/>
</dbReference>
<dbReference type="InterPro" id="IPR045324">
    <property type="entry name" value="Small_multidrug_res"/>
</dbReference>
<dbReference type="Proteomes" id="UP000078148">
    <property type="component" value="Chromosome"/>
</dbReference>
<dbReference type="STRING" id="1616788.AR543_22800"/>
<gene>
    <name evidence="9" type="ORF">AR543_22800</name>
</gene>
<dbReference type="GO" id="GO:0022857">
    <property type="term" value="F:transmembrane transporter activity"/>
    <property type="evidence" value="ECO:0007669"/>
    <property type="project" value="InterPro"/>
</dbReference>
<feature type="transmembrane region" description="Helical" evidence="8">
    <location>
        <begin position="6"/>
        <end position="24"/>
    </location>
</feature>
<proteinExistence type="inferred from homology"/>
<reference evidence="9 10" key="2">
    <citation type="journal article" date="2016" name="Int. J. Syst. Evol. Microbiol.">
        <title>Paenibacillus bovis sp. nov., isolated from raw yak (Bos grunniens) milk.</title>
        <authorList>
            <person name="Gao C."/>
            <person name="Han J."/>
            <person name="Liu Z."/>
            <person name="Xu X."/>
            <person name="Hang F."/>
            <person name="Wu Z."/>
        </authorList>
    </citation>
    <scope>NUCLEOTIDE SEQUENCE [LARGE SCALE GENOMIC DNA]</scope>
    <source>
        <strain evidence="9 10">BD3526</strain>
    </source>
</reference>
<evidence type="ECO:0000256" key="7">
    <source>
        <dbReference type="RuleBase" id="RU003942"/>
    </source>
</evidence>
<feature type="transmembrane region" description="Helical" evidence="8">
    <location>
        <begin position="85"/>
        <end position="103"/>
    </location>
</feature>
<evidence type="ECO:0000256" key="5">
    <source>
        <dbReference type="ARBA" id="ARBA00022989"/>
    </source>
</evidence>
<comment type="similarity">
    <text evidence="7">Belongs to the drug/metabolite transporter (DMT) superfamily. Small multidrug resistance (SMR) (TC 2.A.7.1) family.</text>
</comment>
<dbReference type="PANTHER" id="PTHR30561">
    <property type="entry name" value="SMR FAMILY PROTON-DEPENDENT DRUG EFFLUX TRANSPORTER SUGE"/>
    <property type="match status" value="1"/>
</dbReference>
<evidence type="ECO:0000256" key="2">
    <source>
        <dbReference type="ARBA" id="ARBA00022448"/>
    </source>
</evidence>
<dbReference type="RefSeq" id="WP_046227644.1">
    <property type="nucleotide sequence ID" value="NZ_CP013023.1"/>
</dbReference>
<evidence type="ECO:0000256" key="4">
    <source>
        <dbReference type="ARBA" id="ARBA00022692"/>
    </source>
</evidence>